<protein>
    <submittedName>
        <fullName evidence="3">Uncharacterized protein</fullName>
    </submittedName>
</protein>
<evidence type="ECO:0000256" key="1">
    <source>
        <dbReference type="SAM" id="MobiDB-lite"/>
    </source>
</evidence>
<keyword evidence="4" id="KW-1185">Reference proteome</keyword>
<reference evidence="3 4" key="2">
    <citation type="submission" date="2016-08" db="EMBL/GenBank/DDBJ databases">
        <title>Pervasive Adenine N6-methylation of Active Genes in Fungi.</title>
        <authorList>
            <consortium name="DOE Joint Genome Institute"/>
            <person name="Mondo S.J."/>
            <person name="Dannebaum R.O."/>
            <person name="Kuo R.C."/>
            <person name="Labutti K."/>
            <person name="Haridas S."/>
            <person name="Kuo A."/>
            <person name="Salamov A."/>
            <person name="Ahrendt S.R."/>
            <person name="Lipzen A."/>
            <person name="Sullivan W."/>
            <person name="Andreopoulos W.B."/>
            <person name="Clum A."/>
            <person name="Lindquist E."/>
            <person name="Daum C."/>
            <person name="Ramamoorthy G.K."/>
            <person name="Gryganskyi A."/>
            <person name="Culley D."/>
            <person name="Magnuson J.K."/>
            <person name="James T.Y."/>
            <person name="O'Malley M.A."/>
            <person name="Stajich J.E."/>
            <person name="Spatafora J.W."/>
            <person name="Visel A."/>
            <person name="Grigoriev I.V."/>
        </authorList>
    </citation>
    <scope>NUCLEOTIDE SEQUENCE [LARGE SCALE GENOMIC DNA]</scope>
    <source>
        <strain evidence="4">finn</strain>
    </source>
</reference>
<reference evidence="3 4" key="1">
    <citation type="submission" date="2016-08" db="EMBL/GenBank/DDBJ databases">
        <title>Genomes of anaerobic fungi encode conserved fungal cellulosomes for biomass hydrolysis.</title>
        <authorList>
            <consortium name="DOE Joint Genome Institute"/>
            <person name="Haitjema C.H."/>
            <person name="Gilmore S.P."/>
            <person name="Henske J.K."/>
            <person name="Solomon K.V."/>
            <person name="De Groot R."/>
            <person name="Kuo A."/>
            <person name="Mondo S.J."/>
            <person name="Salamov A.A."/>
            <person name="Labutti K."/>
            <person name="Zhao Z."/>
            <person name="Chiniquy J."/>
            <person name="Barry K."/>
            <person name="Brewer H.M."/>
            <person name="Purvine S.O."/>
            <person name="Wright A.T."/>
            <person name="Boxma B."/>
            <person name="Van Alen T."/>
            <person name="Hackstein J.H."/>
            <person name="Baker S.E."/>
            <person name="Grigoriev I.V."/>
            <person name="O'Malley M.A."/>
        </authorList>
    </citation>
    <scope>NUCLEOTIDE SEQUENCE [LARGE SCALE GENOMIC DNA]</scope>
    <source>
        <strain evidence="4">finn</strain>
    </source>
</reference>
<comment type="caution">
    <text evidence="3">The sequence shown here is derived from an EMBL/GenBank/DDBJ whole genome shotgun (WGS) entry which is preliminary data.</text>
</comment>
<organism evidence="3 4">
    <name type="scientific">Piromyces finnis</name>
    <dbReference type="NCBI Taxonomy" id="1754191"/>
    <lineage>
        <taxon>Eukaryota</taxon>
        <taxon>Fungi</taxon>
        <taxon>Fungi incertae sedis</taxon>
        <taxon>Chytridiomycota</taxon>
        <taxon>Chytridiomycota incertae sedis</taxon>
        <taxon>Neocallimastigomycetes</taxon>
        <taxon>Neocallimastigales</taxon>
        <taxon>Neocallimastigaceae</taxon>
        <taxon>Piromyces</taxon>
    </lineage>
</organism>
<accession>A0A1Y1VM52</accession>
<evidence type="ECO:0000313" key="3">
    <source>
        <dbReference type="EMBL" id="ORX59988.1"/>
    </source>
</evidence>
<proteinExistence type="predicted"/>
<name>A0A1Y1VM52_9FUNG</name>
<feature type="non-terminal residue" evidence="3">
    <location>
        <position position="274"/>
    </location>
</feature>
<dbReference type="AlphaFoldDB" id="A0A1Y1VM52"/>
<evidence type="ECO:0000313" key="4">
    <source>
        <dbReference type="Proteomes" id="UP000193719"/>
    </source>
</evidence>
<feature type="transmembrane region" description="Helical" evidence="2">
    <location>
        <begin position="128"/>
        <end position="148"/>
    </location>
</feature>
<dbReference type="OrthoDB" id="2143970at2759"/>
<keyword evidence="2" id="KW-0812">Transmembrane</keyword>
<feature type="region of interest" description="Disordered" evidence="1">
    <location>
        <begin position="1"/>
        <end position="36"/>
    </location>
</feature>
<feature type="transmembrane region" description="Helical" evidence="2">
    <location>
        <begin position="88"/>
        <end position="107"/>
    </location>
</feature>
<dbReference type="EMBL" id="MCFH01000002">
    <property type="protein sequence ID" value="ORX59988.1"/>
    <property type="molecule type" value="Genomic_DNA"/>
</dbReference>
<gene>
    <name evidence="3" type="ORF">BCR36DRAFT_579437</name>
</gene>
<feature type="compositionally biased region" description="Low complexity" evidence="1">
    <location>
        <begin position="1"/>
        <end position="15"/>
    </location>
</feature>
<evidence type="ECO:0000256" key="2">
    <source>
        <dbReference type="SAM" id="Phobius"/>
    </source>
</evidence>
<keyword evidence="2" id="KW-1133">Transmembrane helix</keyword>
<feature type="transmembrane region" description="Helical" evidence="2">
    <location>
        <begin position="207"/>
        <end position="232"/>
    </location>
</feature>
<feature type="transmembrane region" description="Helical" evidence="2">
    <location>
        <begin position="174"/>
        <end position="195"/>
    </location>
</feature>
<feature type="region of interest" description="Disordered" evidence="1">
    <location>
        <begin position="54"/>
        <end position="79"/>
    </location>
</feature>
<keyword evidence="2" id="KW-0472">Membrane</keyword>
<dbReference type="Proteomes" id="UP000193719">
    <property type="component" value="Unassembled WGS sequence"/>
</dbReference>
<sequence>MSTTSPSSSPITISPDRLKSLDKPRRRLQGPHSAIGSRTKLDAKKIKKDKLHKISKNGKSVNKTPKTRTRKRENERSNRYMNTSDSPYFIFFLFSLSILFLGINVYYQRKISKTGIFHEELDIFNISKYIFCSVMPILLIAIWVSTILTKTRFLLFKLGQFFFNNLKFFMKPEVILFFIVSFISYRILLFIPVIFKYIHSVSDFIPYGGPIVSFVLLVTFIFMMFLLIGWMIMIFSYDVSDSIVKFVSNTTSYVFGKSIGKFTKKNENTDSDES</sequence>